<evidence type="ECO:0000313" key="2">
    <source>
        <dbReference type="EMBL" id="KAK1400534.1"/>
    </source>
</evidence>
<dbReference type="Proteomes" id="UP001237642">
    <property type="component" value="Unassembled WGS sequence"/>
</dbReference>
<sequence>MRPKIDEEPWLIFRDDEKNDAVKNFLGKYYMIYHNGKVLEPKFAPFGVSYGSLEKYSRSRSTIPHADVALQDDVLSFGKKQVNKETKELALPITVVIGSVSEATRFKSVLGSLMVGCKGLSNEILWHERNWENLSEFIDEYASGNDPTLTLRRALQMKEQEAQVSSEEEGQMMKNLERKETDYTRLQRSKMRINDF</sequence>
<dbReference type="InterPro" id="IPR016138">
    <property type="entry name" value="Ribosome_inactivat_prot_sub1"/>
</dbReference>
<dbReference type="GO" id="GO:0017148">
    <property type="term" value="P:negative regulation of translation"/>
    <property type="evidence" value="ECO:0007669"/>
    <property type="project" value="UniProtKB-KW"/>
</dbReference>
<keyword evidence="3" id="KW-1185">Reference proteome</keyword>
<dbReference type="InterPro" id="IPR001574">
    <property type="entry name" value="Ribosome_inactivat_prot"/>
</dbReference>
<comment type="caution">
    <text evidence="2">The sequence shown here is derived from an EMBL/GenBank/DDBJ whole genome shotgun (WGS) entry which is preliminary data.</text>
</comment>
<keyword evidence="1" id="KW-0800">Toxin</keyword>
<reference evidence="2" key="2">
    <citation type="submission" date="2023-05" db="EMBL/GenBank/DDBJ databases">
        <authorList>
            <person name="Schelkunov M.I."/>
        </authorList>
    </citation>
    <scope>NUCLEOTIDE SEQUENCE</scope>
    <source>
        <strain evidence="2">Hsosn_3</strain>
        <tissue evidence="2">Leaf</tissue>
    </source>
</reference>
<dbReference type="Pfam" id="PF00161">
    <property type="entry name" value="RIP"/>
    <property type="match status" value="1"/>
</dbReference>
<name>A0AAD8N8F4_9APIA</name>
<comment type="catalytic activity">
    <reaction evidence="1">
        <text>Endohydrolysis of the N-glycosidic bond at one specific adenosine on the 28S rRNA.</text>
        <dbReference type="EC" id="3.2.2.22"/>
    </reaction>
</comment>
<evidence type="ECO:0000313" key="3">
    <source>
        <dbReference type="Proteomes" id="UP001237642"/>
    </source>
</evidence>
<dbReference type="Gene3D" id="3.40.420.10">
    <property type="entry name" value="Ricin (A subunit), domain 1"/>
    <property type="match status" value="1"/>
</dbReference>
<keyword evidence="1" id="KW-0652">Protein synthesis inhibitor</keyword>
<dbReference type="GO" id="GO:0090729">
    <property type="term" value="F:toxin activity"/>
    <property type="evidence" value="ECO:0007669"/>
    <property type="project" value="UniProtKB-KW"/>
</dbReference>
<organism evidence="2 3">
    <name type="scientific">Heracleum sosnowskyi</name>
    <dbReference type="NCBI Taxonomy" id="360622"/>
    <lineage>
        <taxon>Eukaryota</taxon>
        <taxon>Viridiplantae</taxon>
        <taxon>Streptophyta</taxon>
        <taxon>Embryophyta</taxon>
        <taxon>Tracheophyta</taxon>
        <taxon>Spermatophyta</taxon>
        <taxon>Magnoliopsida</taxon>
        <taxon>eudicotyledons</taxon>
        <taxon>Gunneridae</taxon>
        <taxon>Pentapetalae</taxon>
        <taxon>asterids</taxon>
        <taxon>campanulids</taxon>
        <taxon>Apiales</taxon>
        <taxon>Apiaceae</taxon>
        <taxon>Apioideae</taxon>
        <taxon>apioid superclade</taxon>
        <taxon>Tordylieae</taxon>
        <taxon>Tordyliinae</taxon>
        <taxon>Heracleum</taxon>
    </lineage>
</organism>
<evidence type="ECO:0000256" key="1">
    <source>
        <dbReference type="RuleBase" id="RU004915"/>
    </source>
</evidence>
<dbReference type="SUPFAM" id="SSF56371">
    <property type="entry name" value="Ribosome inactivating proteins (RIP)"/>
    <property type="match status" value="1"/>
</dbReference>
<reference evidence="2" key="1">
    <citation type="submission" date="2023-02" db="EMBL/GenBank/DDBJ databases">
        <title>Genome of toxic invasive species Heracleum sosnowskyi carries increased number of genes despite the absence of recent whole-genome duplications.</title>
        <authorList>
            <person name="Schelkunov M."/>
            <person name="Shtratnikova V."/>
            <person name="Makarenko M."/>
            <person name="Klepikova A."/>
            <person name="Omelchenko D."/>
            <person name="Novikova G."/>
            <person name="Obukhova E."/>
            <person name="Bogdanov V."/>
            <person name="Penin A."/>
            <person name="Logacheva M."/>
        </authorList>
    </citation>
    <scope>NUCLEOTIDE SEQUENCE</scope>
    <source>
        <strain evidence="2">Hsosn_3</strain>
        <tissue evidence="2">Leaf</tissue>
    </source>
</reference>
<dbReference type="GO" id="GO:0030598">
    <property type="term" value="F:rRNA N-glycosylase activity"/>
    <property type="evidence" value="ECO:0007669"/>
    <property type="project" value="UniProtKB-EC"/>
</dbReference>
<dbReference type="GO" id="GO:0006952">
    <property type="term" value="P:defense response"/>
    <property type="evidence" value="ECO:0007669"/>
    <property type="project" value="UniProtKB-KW"/>
</dbReference>
<dbReference type="EC" id="3.2.2.22" evidence="1"/>
<accession>A0AAD8N8F4</accession>
<dbReference type="AlphaFoldDB" id="A0AAD8N8F4"/>
<dbReference type="InterPro" id="IPR036041">
    <property type="entry name" value="Ribosome-inact_prot_sf"/>
</dbReference>
<dbReference type="EMBL" id="JAUIZM010000001">
    <property type="protein sequence ID" value="KAK1400534.1"/>
    <property type="molecule type" value="Genomic_DNA"/>
</dbReference>
<gene>
    <name evidence="2" type="ORF">POM88_000139</name>
</gene>
<keyword evidence="1" id="KW-0378">Hydrolase</keyword>
<keyword evidence="1" id="KW-0611">Plant defense</keyword>
<comment type="similarity">
    <text evidence="1">Belongs to the ribosome-inactivating protein family.</text>
</comment>
<protein>
    <recommendedName>
        <fullName evidence="1">rRNA N-glycosylase</fullName>
        <ecNumber evidence="1">3.2.2.22</ecNumber>
    </recommendedName>
</protein>
<proteinExistence type="inferred from homology"/>